<keyword evidence="3" id="KW-1185">Reference proteome</keyword>
<accession>A0A317SJE9</accession>
<keyword evidence="1" id="KW-0732">Signal</keyword>
<feature type="chain" id="PRO_5016388413" description="Prolamin-like domain-containing protein" evidence="1">
    <location>
        <begin position="29"/>
        <end position="159"/>
    </location>
</feature>
<comment type="caution">
    <text evidence="2">The sequence shown here is derived from an EMBL/GenBank/DDBJ whole genome shotgun (WGS) entry which is preliminary data.</text>
</comment>
<organism evidence="2 3">
    <name type="scientific">Tuber magnatum</name>
    <name type="common">white Piedmont truffle</name>
    <dbReference type="NCBI Taxonomy" id="42249"/>
    <lineage>
        <taxon>Eukaryota</taxon>
        <taxon>Fungi</taxon>
        <taxon>Dikarya</taxon>
        <taxon>Ascomycota</taxon>
        <taxon>Pezizomycotina</taxon>
        <taxon>Pezizomycetes</taxon>
        <taxon>Pezizales</taxon>
        <taxon>Tuberaceae</taxon>
        <taxon>Tuber</taxon>
    </lineage>
</organism>
<dbReference type="OrthoDB" id="5384891at2759"/>
<evidence type="ECO:0008006" key="4">
    <source>
        <dbReference type="Google" id="ProtNLM"/>
    </source>
</evidence>
<evidence type="ECO:0000313" key="2">
    <source>
        <dbReference type="EMBL" id="PWW74398.1"/>
    </source>
</evidence>
<gene>
    <name evidence="2" type="ORF">C7212DRAFT_329151</name>
</gene>
<feature type="signal peptide" evidence="1">
    <location>
        <begin position="1"/>
        <end position="28"/>
    </location>
</feature>
<evidence type="ECO:0000256" key="1">
    <source>
        <dbReference type="SAM" id="SignalP"/>
    </source>
</evidence>
<name>A0A317SJE9_9PEZI</name>
<protein>
    <recommendedName>
        <fullName evidence="4">Prolamin-like domain-containing protein</fullName>
    </recommendedName>
</protein>
<evidence type="ECO:0000313" key="3">
    <source>
        <dbReference type="Proteomes" id="UP000246991"/>
    </source>
</evidence>
<dbReference type="EMBL" id="PYWC01000063">
    <property type="protein sequence ID" value="PWW74398.1"/>
    <property type="molecule type" value="Genomic_DNA"/>
</dbReference>
<dbReference type="Proteomes" id="UP000246991">
    <property type="component" value="Unassembled WGS sequence"/>
</dbReference>
<dbReference type="AlphaFoldDB" id="A0A317SJE9"/>
<sequence length="159" mass="17240">MLSKAIIPFILLVFLTIFSINLIAPSSAVPVLGSTPTGSNSNKLESLKEIAANNINNPSARTWRRCETSSVSPTLSEIYGVVQALQQRAGNCCNAAIRRNECTNIIAVGGADIGFCGIQRCISCSQMGAEVWWMAQECQRDGKAVLTLICIRFRLSLIF</sequence>
<proteinExistence type="predicted"/>
<feature type="non-terminal residue" evidence="2">
    <location>
        <position position="159"/>
    </location>
</feature>
<reference evidence="2 3" key="1">
    <citation type="submission" date="2018-03" db="EMBL/GenBank/DDBJ databases">
        <title>Genomes of Pezizomycetes fungi and the evolution of truffles.</title>
        <authorList>
            <person name="Murat C."/>
            <person name="Payen T."/>
            <person name="Noel B."/>
            <person name="Kuo A."/>
            <person name="Martin F.M."/>
        </authorList>
    </citation>
    <scope>NUCLEOTIDE SEQUENCE [LARGE SCALE GENOMIC DNA]</scope>
    <source>
        <strain evidence="2">091103-1</strain>
    </source>
</reference>